<keyword evidence="2" id="KW-1185">Reference proteome</keyword>
<evidence type="ECO:0000313" key="1">
    <source>
        <dbReference type="EMBL" id="CCV09452.1"/>
    </source>
</evidence>
<reference evidence="1 2" key="1">
    <citation type="submission" date="2013-02" db="EMBL/GenBank/DDBJ databases">
        <authorList>
            <person name="Genoscope - CEA"/>
        </authorList>
    </citation>
    <scope>NUCLEOTIDE SEQUENCE [LARGE SCALE GENOMIC DNA]</scope>
    <source>
        <strain evidence="1 2">STM 2683</strain>
    </source>
</reference>
<name>M5EZ45_9HYPH</name>
<dbReference type="EMBL" id="CAUM01000176">
    <property type="protein sequence ID" value="CCV09452.1"/>
    <property type="molecule type" value="Genomic_DNA"/>
</dbReference>
<protein>
    <submittedName>
        <fullName evidence="1">Uncharacterized protein</fullName>
    </submittedName>
</protein>
<sequence length="58" mass="6769">MMLVTTGSGQTRLFSDVFTAQAKRYLGELINDTYRCIPGVLQCLRRRKLRCHGRAFYR</sequence>
<dbReference type="Proteomes" id="UP000012062">
    <property type="component" value="Unassembled WGS sequence"/>
</dbReference>
<proteinExistence type="predicted"/>
<dbReference type="AlphaFoldDB" id="M5EZ45"/>
<comment type="caution">
    <text evidence="1">The sequence shown here is derived from an EMBL/GenBank/DDBJ whole genome shotgun (WGS) entry which is preliminary data.</text>
</comment>
<accession>M5EZ45</accession>
<gene>
    <name evidence="1" type="ORF">MESS2_p130013</name>
</gene>
<organism evidence="1 2">
    <name type="scientific">Mesorhizobium metallidurans STM 2683</name>
    <dbReference type="NCBI Taxonomy" id="1297569"/>
    <lineage>
        <taxon>Bacteria</taxon>
        <taxon>Pseudomonadati</taxon>
        <taxon>Pseudomonadota</taxon>
        <taxon>Alphaproteobacteria</taxon>
        <taxon>Hyphomicrobiales</taxon>
        <taxon>Phyllobacteriaceae</taxon>
        <taxon>Mesorhizobium</taxon>
    </lineage>
</organism>
<evidence type="ECO:0000313" key="2">
    <source>
        <dbReference type="Proteomes" id="UP000012062"/>
    </source>
</evidence>